<keyword evidence="2" id="KW-0539">Nucleus</keyword>
<keyword evidence="1" id="KW-0479">Metal-binding</keyword>
<dbReference type="GO" id="GO:0006351">
    <property type="term" value="P:DNA-templated transcription"/>
    <property type="evidence" value="ECO:0007669"/>
    <property type="project" value="InterPro"/>
</dbReference>
<protein>
    <submittedName>
        <fullName evidence="5">Fungal-specific transcription factor domain-containing protein</fullName>
    </submittedName>
</protein>
<comment type="caution">
    <text evidence="5">The sequence shown here is derived from an EMBL/GenBank/DDBJ whole genome shotgun (WGS) entry which is preliminary data.</text>
</comment>
<dbReference type="GO" id="GO:0001080">
    <property type="term" value="P:nitrogen catabolite activation of transcription from RNA polymerase II promoter"/>
    <property type="evidence" value="ECO:0007669"/>
    <property type="project" value="TreeGrafter"/>
</dbReference>
<dbReference type="GO" id="GO:0005634">
    <property type="term" value="C:nucleus"/>
    <property type="evidence" value="ECO:0007669"/>
    <property type="project" value="TreeGrafter"/>
</dbReference>
<dbReference type="Pfam" id="PF04082">
    <property type="entry name" value="Fungal_trans"/>
    <property type="match status" value="1"/>
</dbReference>
<dbReference type="Proteomes" id="UP000887229">
    <property type="component" value="Unassembled WGS sequence"/>
</dbReference>
<dbReference type="PANTHER" id="PTHR31668:SF4">
    <property type="entry name" value="TRANSCRIPTIONAL ACTIVATOR PROTEIN DAL81"/>
    <property type="match status" value="1"/>
</dbReference>
<dbReference type="GO" id="GO:0003677">
    <property type="term" value="F:DNA binding"/>
    <property type="evidence" value="ECO:0007669"/>
    <property type="project" value="InterPro"/>
</dbReference>
<dbReference type="InterPro" id="IPR007219">
    <property type="entry name" value="XnlR_reg_dom"/>
</dbReference>
<dbReference type="SMART" id="SM00066">
    <property type="entry name" value="GAL4"/>
    <property type="match status" value="1"/>
</dbReference>
<name>A0A9P7ZIA0_9HYPO</name>
<evidence type="ECO:0000256" key="3">
    <source>
        <dbReference type="SAM" id="MobiDB-lite"/>
    </source>
</evidence>
<dbReference type="OrthoDB" id="1924787at2759"/>
<dbReference type="Gene3D" id="4.10.240.10">
    <property type="entry name" value="Zn(2)-C6 fungal-type DNA-binding domain"/>
    <property type="match status" value="1"/>
</dbReference>
<dbReference type="InterPro" id="IPR036864">
    <property type="entry name" value="Zn2-C6_fun-type_DNA-bd_sf"/>
</dbReference>
<dbReference type="CDD" id="cd00067">
    <property type="entry name" value="GAL4"/>
    <property type="match status" value="1"/>
</dbReference>
<reference evidence="5" key="1">
    <citation type="journal article" date="2021" name="IMA Fungus">
        <title>Genomic characterization of three marine fungi, including Emericellopsis atlantica sp. nov. with signatures of a generalist lifestyle and marine biomass degradation.</title>
        <authorList>
            <person name="Hagestad O.C."/>
            <person name="Hou L."/>
            <person name="Andersen J.H."/>
            <person name="Hansen E.H."/>
            <person name="Altermark B."/>
            <person name="Li C."/>
            <person name="Kuhnert E."/>
            <person name="Cox R.J."/>
            <person name="Crous P.W."/>
            <person name="Spatafora J.W."/>
            <person name="Lail K."/>
            <person name="Amirebrahimi M."/>
            <person name="Lipzen A."/>
            <person name="Pangilinan J."/>
            <person name="Andreopoulos W."/>
            <person name="Hayes R.D."/>
            <person name="Ng V."/>
            <person name="Grigoriev I.V."/>
            <person name="Jackson S.A."/>
            <person name="Sutton T.D.S."/>
            <person name="Dobson A.D.W."/>
            <person name="Rama T."/>
        </authorList>
    </citation>
    <scope>NUCLEOTIDE SEQUENCE</scope>
    <source>
        <strain evidence="5">TS7</strain>
    </source>
</reference>
<gene>
    <name evidence="5" type="ORF">F5Z01DRAFT_240525</name>
</gene>
<dbReference type="GO" id="GO:0008270">
    <property type="term" value="F:zinc ion binding"/>
    <property type="evidence" value="ECO:0007669"/>
    <property type="project" value="InterPro"/>
</dbReference>
<feature type="domain" description="Zn(2)-C6 fungal-type" evidence="4">
    <location>
        <begin position="44"/>
        <end position="76"/>
    </location>
</feature>
<dbReference type="GeneID" id="70289299"/>
<dbReference type="InterPro" id="IPR050797">
    <property type="entry name" value="Carb_Metab_Trans_Reg"/>
</dbReference>
<evidence type="ECO:0000256" key="1">
    <source>
        <dbReference type="ARBA" id="ARBA00022723"/>
    </source>
</evidence>
<keyword evidence="6" id="KW-1185">Reference proteome</keyword>
<organism evidence="5 6">
    <name type="scientific">Emericellopsis atlantica</name>
    <dbReference type="NCBI Taxonomy" id="2614577"/>
    <lineage>
        <taxon>Eukaryota</taxon>
        <taxon>Fungi</taxon>
        <taxon>Dikarya</taxon>
        <taxon>Ascomycota</taxon>
        <taxon>Pezizomycotina</taxon>
        <taxon>Sordariomycetes</taxon>
        <taxon>Hypocreomycetidae</taxon>
        <taxon>Hypocreales</taxon>
        <taxon>Bionectriaceae</taxon>
        <taxon>Emericellopsis</taxon>
    </lineage>
</organism>
<proteinExistence type="predicted"/>
<accession>A0A9P7ZIA0</accession>
<evidence type="ECO:0000313" key="5">
    <source>
        <dbReference type="EMBL" id="KAG9252292.1"/>
    </source>
</evidence>
<dbReference type="SMART" id="SM00906">
    <property type="entry name" value="Fungal_trans"/>
    <property type="match status" value="1"/>
</dbReference>
<dbReference type="EMBL" id="MU251263">
    <property type="protein sequence ID" value="KAG9252292.1"/>
    <property type="molecule type" value="Genomic_DNA"/>
</dbReference>
<dbReference type="SUPFAM" id="SSF57701">
    <property type="entry name" value="Zn2/Cys6 DNA-binding domain"/>
    <property type="match status" value="1"/>
</dbReference>
<dbReference type="InterPro" id="IPR001138">
    <property type="entry name" value="Zn2Cys6_DnaBD"/>
</dbReference>
<dbReference type="AlphaFoldDB" id="A0A9P7ZIA0"/>
<evidence type="ECO:0000259" key="4">
    <source>
        <dbReference type="PROSITE" id="PS50048"/>
    </source>
</evidence>
<dbReference type="PROSITE" id="PS50048">
    <property type="entry name" value="ZN2_CY6_FUNGAL_2"/>
    <property type="match status" value="1"/>
</dbReference>
<dbReference type="PROSITE" id="PS00463">
    <property type="entry name" value="ZN2_CY6_FUNGAL_1"/>
    <property type="match status" value="1"/>
</dbReference>
<dbReference type="RefSeq" id="XP_046116216.1">
    <property type="nucleotide sequence ID" value="XM_046258396.1"/>
</dbReference>
<sequence length="791" mass="89204">MADTSRSSLNHHHPLPPRRYIRDNMNAVSPSTTSRPYRSKSQRPCDRCRRRKTVCLIQAEGSSCQSCLKAQQPCAFEMPPTKRQRRTLDTQKRIETRDEQHGPGVASAEGVALHDTPTGLAGLAHRDVTTTVPVQSSPSATTPQAQSHRDLQYRDAHCTPTNPEAHAARILSAMETTGLPYASERRHRTHPHAGTPSNQTTTSYPVQYVRSFEQMEAATAQLCGMSAELDPWLLRHCKFDEYGMRGLQNITCRNVGGVPVQGLVPVHFIVTDNSLIQQDEHRSSDESRRRRMLEDLVPMSHGVRLISLFMRFVQPMLPIVSRSQLDRQLSENTVPAVLLAAVYASAIPYIAHDHVLFALPAMSDSLAETLWGMVVDWIQCDAHKPKLAIMQASLLYLQRLPLRPHRVLADTAARSSFLGSTVALAMSLGLQLESQPWGIPTWEKRLRRRLWWALYMEDKWTGLLMGRPPMIQKDEWDIFDLKEADLELGHRASFDVESDPNTSQDGVIFVFFVQLAGQVEKIQEAFYTLRASQRLAEDFRASVDAARPIRESLQAWYYSLPEELRLRSRAEGQSYRDHRQGVAVLHFSYLMLELFLYRAILRPLARSPPPPPVTNEEDESDSQSDPFFAHGLSSTWLLDDLTFESLEFDQLPDAGFAEFGEAAEVALNAAERCAAILVNFVASLVPQDFDVHWYPWTRICFATITSFITLLFVQAPTSAHAARSRELLKRWSLHLRSQHKTNEGLMTLGLLRLHSLQVEELDGLFSLSPSALELLSESRTKHGHVACEGAT</sequence>
<feature type="region of interest" description="Disordered" evidence="3">
    <location>
        <begin position="1"/>
        <end position="44"/>
    </location>
</feature>
<evidence type="ECO:0000256" key="2">
    <source>
        <dbReference type="ARBA" id="ARBA00023242"/>
    </source>
</evidence>
<dbReference type="GO" id="GO:0000981">
    <property type="term" value="F:DNA-binding transcription factor activity, RNA polymerase II-specific"/>
    <property type="evidence" value="ECO:0007669"/>
    <property type="project" value="InterPro"/>
</dbReference>
<evidence type="ECO:0000313" key="6">
    <source>
        <dbReference type="Proteomes" id="UP000887229"/>
    </source>
</evidence>
<feature type="compositionally biased region" description="Polar residues" evidence="3">
    <location>
        <begin position="26"/>
        <end position="36"/>
    </location>
</feature>
<dbReference type="PANTHER" id="PTHR31668">
    <property type="entry name" value="GLUCOSE TRANSPORT TRANSCRIPTION REGULATOR RGT1-RELATED-RELATED"/>
    <property type="match status" value="1"/>
</dbReference>
<dbReference type="CDD" id="cd12148">
    <property type="entry name" value="fungal_TF_MHR"/>
    <property type="match status" value="1"/>
</dbReference>